<evidence type="ECO:0000313" key="11">
    <source>
        <dbReference type="EMBL" id="SVA74460.1"/>
    </source>
</evidence>
<comment type="subunit">
    <text evidence="2">Heterodimer of HisH and HisF.</text>
</comment>
<organism evidence="11">
    <name type="scientific">marine metagenome</name>
    <dbReference type="NCBI Taxonomy" id="408172"/>
    <lineage>
        <taxon>unclassified sequences</taxon>
        <taxon>metagenomes</taxon>
        <taxon>ecological metagenomes</taxon>
    </lineage>
</organism>
<dbReference type="PIRSF" id="PIRSF000495">
    <property type="entry name" value="Amidotransf_hisH"/>
    <property type="match status" value="1"/>
</dbReference>
<evidence type="ECO:0000256" key="9">
    <source>
        <dbReference type="ARBA" id="ARBA00049534"/>
    </source>
</evidence>
<sequence>VIALIDYGAGNLTSVRKALAHLDATVMTPGTPSELTTADAIIVPGVGNFEVTAALGAEWRAAIRAHVSKQRPLLGICVGMQWLFDGSTEAPGHPGLALLPSTCDLIKNEAAATDEPADKQGRRRLKVPHVGWNSLRMTERSSWLLNGIAEGAQVYFTHSFAAPVTADCVGTTRYGLEFAAAVERDLVGGVQFHPEKSSDVGLQILRNFLRKAA</sequence>
<dbReference type="GO" id="GO:0000105">
    <property type="term" value="P:L-histidine biosynthetic process"/>
    <property type="evidence" value="ECO:0007669"/>
    <property type="project" value="UniProtKB-UniPathway"/>
</dbReference>
<dbReference type="Pfam" id="PF00117">
    <property type="entry name" value="GATase"/>
    <property type="match status" value="1"/>
</dbReference>
<dbReference type="GO" id="GO:0004359">
    <property type="term" value="F:glutaminase activity"/>
    <property type="evidence" value="ECO:0007669"/>
    <property type="project" value="UniProtKB-EC"/>
</dbReference>
<evidence type="ECO:0000259" key="10">
    <source>
        <dbReference type="Pfam" id="PF00117"/>
    </source>
</evidence>
<dbReference type="InterPro" id="IPR010139">
    <property type="entry name" value="Imidazole-glycPsynth_HisH"/>
</dbReference>
<dbReference type="CDD" id="cd01748">
    <property type="entry name" value="GATase1_IGP_Synthase"/>
    <property type="match status" value="1"/>
</dbReference>
<evidence type="ECO:0000256" key="4">
    <source>
        <dbReference type="ARBA" id="ARBA00022801"/>
    </source>
</evidence>
<dbReference type="GO" id="GO:0000107">
    <property type="term" value="F:imidazoleglycerol-phosphate synthase activity"/>
    <property type="evidence" value="ECO:0007669"/>
    <property type="project" value="TreeGrafter"/>
</dbReference>
<keyword evidence="7" id="KW-0456">Lyase</keyword>
<evidence type="ECO:0000256" key="5">
    <source>
        <dbReference type="ARBA" id="ARBA00022962"/>
    </source>
</evidence>
<dbReference type="UniPathway" id="UPA00031">
    <property type="reaction ID" value="UER00010"/>
</dbReference>
<evidence type="ECO:0000256" key="7">
    <source>
        <dbReference type="ARBA" id="ARBA00023239"/>
    </source>
</evidence>
<dbReference type="HAMAP" id="MF_00278">
    <property type="entry name" value="HisH"/>
    <property type="match status" value="1"/>
</dbReference>
<dbReference type="PROSITE" id="PS51273">
    <property type="entry name" value="GATASE_TYPE_1"/>
    <property type="match status" value="1"/>
</dbReference>
<evidence type="ECO:0000256" key="3">
    <source>
        <dbReference type="ARBA" id="ARBA00022605"/>
    </source>
</evidence>
<proteinExistence type="inferred from homology"/>
<dbReference type="InterPro" id="IPR017926">
    <property type="entry name" value="GATASE"/>
</dbReference>
<reference evidence="11" key="1">
    <citation type="submission" date="2018-05" db="EMBL/GenBank/DDBJ databases">
        <authorList>
            <person name="Lanie J.A."/>
            <person name="Ng W.-L."/>
            <person name="Kazmierczak K.M."/>
            <person name="Andrzejewski T.M."/>
            <person name="Davidsen T.M."/>
            <person name="Wayne K.J."/>
            <person name="Tettelin H."/>
            <person name="Glass J.I."/>
            <person name="Rusch D."/>
            <person name="Podicherti R."/>
            <person name="Tsui H.-C.T."/>
            <person name="Winkler M.E."/>
        </authorList>
    </citation>
    <scope>NUCLEOTIDE SEQUENCE</scope>
</reference>
<evidence type="ECO:0000256" key="8">
    <source>
        <dbReference type="ARBA" id="ARBA00047838"/>
    </source>
</evidence>
<keyword evidence="6" id="KW-0368">Histidine biosynthesis</keyword>
<dbReference type="GO" id="GO:0016829">
    <property type="term" value="F:lyase activity"/>
    <property type="evidence" value="ECO:0007669"/>
    <property type="project" value="UniProtKB-KW"/>
</dbReference>
<dbReference type="AlphaFoldDB" id="A0A381YC58"/>
<accession>A0A381YC58</accession>
<evidence type="ECO:0000256" key="2">
    <source>
        <dbReference type="ARBA" id="ARBA00011152"/>
    </source>
</evidence>
<dbReference type="EMBL" id="UINC01017850">
    <property type="protein sequence ID" value="SVA74460.1"/>
    <property type="molecule type" value="Genomic_DNA"/>
</dbReference>
<feature type="non-terminal residue" evidence="11">
    <location>
        <position position="1"/>
    </location>
</feature>
<comment type="catalytic activity">
    <reaction evidence="8">
        <text>5-[(5-phospho-1-deoxy-D-ribulos-1-ylimino)methylamino]-1-(5-phospho-beta-D-ribosyl)imidazole-4-carboxamide + L-glutamine = D-erythro-1-(imidazol-4-yl)glycerol 3-phosphate + 5-amino-1-(5-phospho-beta-D-ribosyl)imidazole-4-carboxamide + L-glutamate + H(+)</text>
        <dbReference type="Rhea" id="RHEA:24793"/>
        <dbReference type="ChEBI" id="CHEBI:15378"/>
        <dbReference type="ChEBI" id="CHEBI:29985"/>
        <dbReference type="ChEBI" id="CHEBI:58278"/>
        <dbReference type="ChEBI" id="CHEBI:58359"/>
        <dbReference type="ChEBI" id="CHEBI:58475"/>
        <dbReference type="ChEBI" id="CHEBI:58525"/>
        <dbReference type="EC" id="4.3.2.10"/>
    </reaction>
</comment>
<dbReference type="PANTHER" id="PTHR42701">
    <property type="entry name" value="IMIDAZOLE GLYCEROL PHOSPHATE SYNTHASE SUBUNIT HISH"/>
    <property type="match status" value="1"/>
</dbReference>
<dbReference type="NCBIfam" id="TIGR01855">
    <property type="entry name" value="IMP_synth_hisH"/>
    <property type="match status" value="1"/>
</dbReference>
<dbReference type="PANTHER" id="PTHR42701:SF1">
    <property type="entry name" value="IMIDAZOLE GLYCEROL PHOSPHATE SYNTHASE SUBUNIT HISH"/>
    <property type="match status" value="1"/>
</dbReference>
<dbReference type="SUPFAM" id="SSF52317">
    <property type="entry name" value="Class I glutamine amidotransferase-like"/>
    <property type="match status" value="1"/>
</dbReference>
<feature type="domain" description="Glutamine amidotransferase" evidence="10">
    <location>
        <begin position="4"/>
        <end position="211"/>
    </location>
</feature>
<evidence type="ECO:0000256" key="1">
    <source>
        <dbReference type="ARBA" id="ARBA00005091"/>
    </source>
</evidence>
<comment type="pathway">
    <text evidence="1">Amino-acid biosynthesis; L-histidine biosynthesis; L-histidine from 5-phospho-alpha-D-ribose 1-diphosphate: step 5/9.</text>
</comment>
<gene>
    <name evidence="11" type="ORF">METZ01_LOCUS127314</name>
</gene>
<dbReference type="Gene3D" id="3.40.50.880">
    <property type="match status" value="1"/>
</dbReference>
<comment type="catalytic activity">
    <reaction evidence="9">
        <text>L-glutamine + H2O = L-glutamate + NH4(+)</text>
        <dbReference type="Rhea" id="RHEA:15889"/>
        <dbReference type="ChEBI" id="CHEBI:15377"/>
        <dbReference type="ChEBI" id="CHEBI:28938"/>
        <dbReference type="ChEBI" id="CHEBI:29985"/>
        <dbReference type="ChEBI" id="CHEBI:58359"/>
        <dbReference type="EC" id="3.5.1.2"/>
    </reaction>
</comment>
<dbReference type="InterPro" id="IPR029062">
    <property type="entry name" value="Class_I_gatase-like"/>
</dbReference>
<protein>
    <recommendedName>
        <fullName evidence="10">Glutamine amidotransferase domain-containing protein</fullName>
    </recommendedName>
</protein>
<evidence type="ECO:0000256" key="6">
    <source>
        <dbReference type="ARBA" id="ARBA00023102"/>
    </source>
</evidence>
<name>A0A381YC58_9ZZZZ</name>
<keyword evidence="3" id="KW-0028">Amino-acid biosynthesis</keyword>
<keyword evidence="4" id="KW-0378">Hydrolase</keyword>
<keyword evidence="5" id="KW-0315">Glutamine amidotransferase</keyword>